<sequence length="173" mass="18123">MHPNTPAESTPDPIHPHLRMSDAEATVEAHRIITEAYRPVLQMPTAYRDTSPLPAYGTTPPVPQPDSRIVPAWAAGTAVVGIGVGAGCVGLGCGIWLACQGFAAVTLTSVLFVTLPIAAVAAVAAAVGSAVRSIKATHTETHHHYAGPVRQENNTITAPAYGLIARTRNELHR</sequence>
<feature type="transmembrane region" description="Helical" evidence="1">
    <location>
        <begin position="73"/>
        <end position="97"/>
    </location>
</feature>
<reference evidence="3" key="1">
    <citation type="journal article" date="2019" name="Int. J. Syst. Evol. Microbiol.">
        <title>The Global Catalogue of Microorganisms (GCM) 10K type strain sequencing project: providing services to taxonomists for standard genome sequencing and annotation.</title>
        <authorList>
            <consortium name="The Broad Institute Genomics Platform"/>
            <consortium name="The Broad Institute Genome Sequencing Center for Infectious Disease"/>
            <person name="Wu L."/>
            <person name="Ma J."/>
        </authorList>
    </citation>
    <scope>NUCLEOTIDE SEQUENCE [LARGE SCALE GENOMIC DNA]</scope>
    <source>
        <strain evidence="3">JCM 9651</strain>
    </source>
</reference>
<evidence type="ECO:0000256" key="1">
    <source>
        <dbReference type="SAM" id="Phobius"/>
    </source>
</evidence>
<keyword evidence="1" id="KW-1133">Transmembrane helix</keyword>
<keyword evidence="1" id="KW-0812">Transmembrane</keyword>
<protein>
    <recommendedName>
        <fullName evidence="4">Transmembrane protein</fullName>
    </recommendedName>
</protein>
<name>A0ABP6SCH2_9ACTN</name>
<organism evidence="2 3">
    <name type="scientific">Streptomyces sannanensis</name>
    <dbReference type="NCBI Taxonomy" id="285536"/>
    <lineage>
        <taxon>Bacteria</taxon>
        <taxon>Bacillati</taxon>
        <taxon>Actinomycetota</taxon>
        <taxon>Actinomycetes</taxon>
        <taxon>Kitasatosporales</taxon>
        <taxon>Streptomycetaceae</taxon>
        <taxon>Streptomyces</taxon>
    </lineage>
</organism>
<keyword evidence="3" id="KW-1185">Reference proteome</keyword>
<dbReference type="RefSeq" id="WP_345037780.1">
    <property type="nucleotide sequence ID" value="NZ_BAAAYL010000001.1"/>
</dbReference>
<dbReference type="EMBL" id="BAAAYL010000001">
    <property type="protein sequence ID" value="GAA3372957.1"/>
    <property type="molecule type" value="Genomic_DNA"/>
</dbReference>
<dbReference type="Proteomes" id="UP001499990">
    <property type="component" value="Unassembled WGS sequence"/>
</dbReference>
<proteinExistence type="predicted"/>
<evidence type="ECO:0000313" key="2">
    <source>
        <dbReference type="EMBL" id="GAA3372957.1"/>
    </source>
</evidence>
<evidence type="ECO:0000313" key="3">
    <source>
        <dbReference type="Proteomes" id="UP001499990"/>
    </source>
</evidence>
<evidence type="ECO:0008006" key="4">
    <source>
        <dbReference type="Google" id="ProtNLM"/>
    </source>
</evidence>
<feature type="transmembrane region" description="Helical" evidence="1">
    <location>
        <begin position="103"/>
        <end position="127"/>
    </location>
</feature>
<comment type="caution">
    <text evidence="2">The sequence shown here is derived from an EMBL/GenBank/DDBJ whole genome shotgun (WGS) entry which is preliminary data.</text>
</comment>
<keyword evidence="1" id="KW-0472">Membrane</keyword>
<accession>A0ABP6SCH2</accession>
<gene>
    <name evidence="2" type="ORF">GCM10020367_31000</name>
</gene>